<comment type="caution">
    <text evidence="1">The sequence shown here is derived from an EMBL/GenBank/DDBJ whole genome shotgun (WGS) entry which is preliminary data.</text>
</comment>
<proteinExistence type="predicted"/>
<dbReference type="RefSeq" id="WP_114846793.1">
    <property type="nucleotide sequence ID" value="NZ_JBHSPE010000021.1"/>
</dbReference>
<evidence type="ECO:0000313" key="1">
    <source>
        <dbReference type="EMBL" id="RDD80408.1"/>
    </source>
</evidence>
<dbReference type="AlphaFoldDB" id="A0A369UL10"/>
<dbReference type="OrthoDB" id="9766687at2"/>
<dbReference type="SUPFAM" id="SSF52540">
    <property type="entry name" value="P-loop containing nucleoside triphosphate hydrolases"/>
    <property type="match status" value="1"/>
</dbReference>
<sequence>MSGADQAIPRFVIGTGRCGSTLLSKMLAKCPGLLMLDEFFAGIDRDSSFTGTQLSGKQFAHQLLHDRTTIELIRTRYPLLMQAGAPTLVNRTVPPFLSGNQSIPALCVALAGAAQKMGLNPFLLTGRATRFLETLSEQPFAAHCRTLFDWLAQQSGSVRGWCERSGASLEFLGDLVESFPQGRFLHLHRDGLHTALSMHAHPIFALQISLRLKPMLAEEAQLAASPPVDISVDPIVRRLTAEAPTVEDCGRYWSSAVMSGAHAAAGLGKDRYMDIRYEDLVADPLRYLESIADFFALDSRQAWLREAAALADSGASAKRLPSLSPHALAALQAACLPGQQLLGRA</sequence>
<organism evidence="1 2">
    <name type="scientific">Dyella tabacisoli</name>
    <dbReference type="NCBI Taxonomy" id="2282381"/>
    <lineage>
        <taxon>Bacteria</taxon>
        <taxon>Pseudomonadati</taxon>
        <taxon>Pseudomonadota</taxon>
        <taxon>Gammaproteobacteria</taxon>
        <taxon>Lysobacterales</taxon>
        <taxon>Rhodanobacteraceae</taxon>
        <taxon>Dyella</taxon>
    </lineage>
</organism>
<gene>
    <name evidence="1" type="ORF">DVJ77_17385</name>
</gene>
<evidence type="ECO:0000313" key="2">
    <source>
        <dbReference type="Proteomes" id="UP000253782"/>
    </source>
</evidence>
<name>A0A369UL10_9GAMM</name>
<dbReference type="InterPro" id="IPR027417">
    <property type="entry name" value="P-loop_NTPase"/>
</dbReference>
<dbReference type="GO" id="GO:0016740">
    <property type="term" value="F:transferase activity"/>
    <property type="evidence" value="ECO:0007669"/>
    <property type="project" value="UniProtKB-KW"/>
</dbReference>
<reference evidence="1 2" key="1">
    <citation type="submission" date="2018-07" db="EMBL/GenBank/DDBJ databases">
        <title>Dyella tabacisoli L4-6T, whole genome shotgun sequence.</title>
        <authorList>
            <person name="Zhou X.-K."/>
            <person name="Li W.-J."/>
            <person name="Duan Y.-Q."/>
        </authorList>
    </citation>
    <scope>NUCLEOTIDE SEQUENCE [LARGE SCALE GENOMIC DNA]</scope>
    <source>
        <strain evidence="1 2">L4-6</strain>
    </source>
</reference>
<protein>
    <submittedName>
        <fullName evidence="1">Sulfotransferase</fullName>
    </submittedName>
</protein>
<keyword evidence="2" id="KW-1185">Reference proteome</keyword>
<dbReference type="Gene3D" id="3.40.50.300">
    <property type="entry name" value="P-loop containing nucleotide triphosphate hydrolases"/>
    <property type="match status" value="1"/>
</dbReference>
<dbReference type="EMBL" id="QQAH01000017">
    <property type="protein sequence ID" value="RDD80408.1"/>
    <property type="molecule type" value="Genomic_DNA"/>
</dbReference>
<dbReference type="Pfam" id="PF13469">
    <property type="entry name" value="Sulfotransfer_3"/>
    <property type="match status" value="1"/>
</dbReference>
<dbReference type="Proteomes" id="UP000253782">
    <property type="component" value="Unassembled WGS sequence"/>
</dbReference>
<keyword evidence="1" id="KW-0808">Transferase</keyword>
<accession>A0A369UL10</accession>